<reference evidence="2 3" key="1">
    <citation type="journal article" date="2024" name="J Genomics">
        <title>Draft genome sequencing and assembly of Favolaschia claudopus CIRM-BRFM 2984 isolated from oak limbs.</title>
        <authorList>
            <person name="Navarro D."/>
            <person name="Drula E."/>
            <person name="Chaduli D."/>
            <person name="Cazenave R."/>
            <person name="Ahrendt S."/>
            <person name="Wang J."/>
            <person name="Lipzen A."/>
            <person name="Daum C."/>
            <person name="Barry K."/>
            <person name="Grigoriev I.V."/>
            <person name="Favel A."/>
            <person name="Rosso M.N."/>
            <person name="Martin F."/>
        </authorList>
    </citation>
    <scope>NUCLEOTIDE SEQUENCE [LARGE SCALE GENOMIC DNA]</scope>
    <source>
        <strain evidence="2 3">CIRM-BRFM 2984</strain>
    </source>
</reference>
<evidence type="ECO:0000313" key="3">
    <source>
        <dbReference type="Proteomes" id="UP001362999"/>
    </source>
</evidence>
<organism evidence="2 3">
    <name type="scientific">Favolaschia claudopus</name>
    <dbReference type="NCBI Taxonomy" id="2862362"/>
    <lineage>
        <taxon>Eukaryota</taxon>
        <taxon>Fungi</taxon>
        <taxon>Dikarya</taxon>
        <taxon>Basidiomycota</taxon>
        <taxon>Agaricomycotina</taxon>
        <taxon>Agaricomycetes</taxon>
        <taxon>Agaricomycetidae</taxon>
        <taxon>Agaricales</taxon>
        <taxon>Marasmiineae</taxon>
        <taxon>Mycenaceae</taxon>
        <taxon>Favolaschia</taxon>
    </lineage>
</organism>
<comment type="caution">
    <text evidence="2">The sequence shown here is derived from an EMBL/GenBank/DDBJ whole genome shotgun (WGS) entry which is preliminary data.</text>
</comment>
<name>A0AAW0BRD8_9AGAR</name>
<sequence length="270" mass="30120">MTMLVQKARRGWQSADCCGVETAAAGSDADKLNNRFPHMRLIRGRAVVRLRLASGFKKELRRRGFSQIIGGDKIQGLVQGGQEQTIAWWSLFSNQTQEALNHRPDPSPGLAARPDPDNTKRKGERFLRALFELVEVDGPKPTNDEPALVAVAASPVGQGPGREACIFAVDSLRVRLRLASRRFRKVRRIIGVDYRKILADIRCKVDNSAAVLVLDSEANEKQYGQPDGEFVVVDGLQSQRVTTIAGIRRRRHRHLCPCFVKMAVARDDDQ</sequence>
<evidence type="ECO:0000313" key="2">
    <source>
        <dbReference type="EMBL" id="KAK7028691.1"/>
    </source>
</evidence>
<protein>
    <submittedName>
        <fullName evidence="2">Uncharacterized protein</fullName>
    </submittedName>
</protein>
<evidence type="ECO:0000256" key="1">
    <source>
        <dbReference type="SAM" id="MobiDB-lite"/>
    </source>
</evidence>
<keyword evidence="3" id="KW-1185">Reference proteome</keyword>
<gene>
    <name evidence="2" type="ORF">R3P38DRAFT_2776382</name>
</gene>
<proteinExistence type="predicted"/>
<dbReference type="AlphaFoldDB" id="A0AAW0BRD8"/>
<accession>A0AAW0BRD8</accession>
<dbReference type="Proteomes" id="UP001362999">
    <property type="component" value="Unassembled WGS sequence"/>
</dbReference>
<dbReference type="EMBL" id="JAWWNJ010000028">
    <property type="protein sequence ID" value="KAK7028691.1"/>
    <property type="molecule type" value="Genomic_DNA"/>
</dbReference>
<feature type="region of interest" description="Disordered" evidence="1">
    <location>
        <begin position="99"/>
        <end position="120"/>
    </location>
</feature>